<feature type="domain" description="Bro-N" evidence="2">
    <location>
        <begin position="19"/>
        <end position="110"/>
    </location>
</feature>
<feature type="region of interest" description="Disordered" evidence="1">
    <location>
        <begin position="280"/>
        <end position="302"/>
    </location>
</feature>
<dbReference type="Pfam" id="PF02498">
    <property type="entry name" value="Bro-N"/>
    <property type="match status" value="1"/>
</dbReference>
<evidence type="ECO:0000259" key="2">
    <source>
        <dbReference type="Pfam" id="PF02498"/>
    </source>
</evidence>
<dbReference type="Proteomes" id="UP000587396">
    <property type="component" value="Unassembled WGS sequence"/>
</dbReference>
<comment type="caution">
    <text evidence="3">The sequence shown here is derived from an EMBL/GenBank/DDBJ whole genome shotgun (WGS) entry which is preliminary data.</text>
</comment>
<dbReference type="InterPro" id="IPR003497">
    <property type="entry name" value="BRO_N_domain"/>
</dbReference>
<evidence type="ECO:0000313" key="3">
    <source>
        <dbReference type="EMBL" id="MBC2890192.1"/>
    </source>
</evidence>
<evidence type="ECO:0000313" key="4">
    <source>
        <dbReference type="Proteomes" id="UP000587396"/>
    </source>
</evidence>
<reference evidence="3 4" key="1">
    <citation type="submission" date="2020-08" db="EMBL/GenBank/DDBJ databases">
        <authorList>
            <person name="Liu C."/>
            <person name="Sun Q."/>
        </authorList>
    </citation>
    <scope>NUCLEOTIDE SEQUENCE [LARGE SCALE GENOMIC DNA]</scope>
    <source>
        <strain evidence="3 4">N22</strain>
    </source>
</reference>
<accession>A0A842JD62</accession>
<gene>
    <name evidence="3" type="primary">dinD</name>
    <name evidence="3" type="ORF">H7313_12705</name>
</gene>
<sequence>MERFDIEERKLTLDDLAYVDEESGVEYWYARDIMGFLGYAKWQNFEVAVKKAMVSAESSKVPVQYHFTGVSNMIEAGKGAKREVRDYKLTRYACYLIAQNGDPRKEEIAFAQSYFALQTRKQELIEERMAELNRLALRDRLSETEKEFSRIAYERGVDGAGFARIRSKGDAALFGGHSTADMKKRLGVRKSKPLADHLPSVTLAAKQLATEMTSHNVVRKDLQGEPPIADEHVQNNLGVRSILGQRGIKPEELPPEEDVKKLERRVVGDTRELERGAKGFVAQRGIADGDAVEESGGSDPGA</sequence>
<name>A0A842JD62_9ACTN</name>
<proteinExistence type="predicted"/>
<protein>
    <submittedName>
        <fullName evidence="3">DNA damage-inducible protein D</fullName>
    </submittedName>
</protein>
<dbReference type="EMBL" id="JACMSE010000010">
    <property type="protein sequence ID" value="MBC2890192.1"/>
    <property type="molecule type" value="Genomic_DNA"/>
</dbReference>
<organism evidence="3 4">
    <name type="scientific">Gordonibacter massiliensis</name>
    <name type="common">ex Traore et al. 2017</name>
    <dbReference type="NCBI Taxonomy" id="1841863"/>
    <lineage>
        <taxon>Bacteria</taxon>
        <taxon>Bacillati</taxon>
        <taxon>Actinomycetota</taxon>
        <taxon>Coriobacteriia</taxon>
        <taxon>Eggerthellales</taxon>
        <taxon>Eggerthellaceae</taxon>
        <taxon>Gordonibacter</taxon>
    </lineage>
</organism>
<evidence type="ECO:0000256" key="1">
    <source>
        <dbReference type="SAM" id="MobiDB-lite"/>
    </source>
</evidence>
<dbReference type="NCBIfam" id="NF008573">
    <property type="entry name" value="PRK11525.1"/>
    <property type="match status" value="1"/>
</dbReference>
<dbReference type="RefSeq" id="WP_185905923.1">
    <property type="nucleotide sequence ID" value="NZ_JACMSE010000010.1"/>
</dbReference>
<dbReference type="AlphaFoldDB" id="A0A842JD62"/>
<keyword evidence="4" id="KW-1185">Reference proteome</keyword>